<dbReference type="InterPro" id="IPR005119">
    <property type="entry name" value="LysR_subst-bd"/>
</dbReference>
<dbReference type="CDD" id="cd05466">
    <property type="entry name" value="PBP2_LTTR_substrate"/>
    <property type="match status" value="1"/>
</dbReference>
<name>K6FCN9_9GAMM</name>
<dbReference type="EMBL" id="AMWX01000008">
    <property type="protein sequence ID" value="EKO36432.1"/>
    <property type="molecule type" value="Genomic_DNA"/>
</dbReference>
<dbReference type="PROSITE" id="PS50931">
    <property type="entry name" value="HTH_LYSR"/>
    <property type="match status" value="1"/>
</dbReference>
<evidence type="ECO:0000259" key="5">
    <source>
        <dbReference type="PROSITE" id="PS50931"/>
    </source>
</evidence>
<dbReference type="STRING" id="1208365.B273_1235"/>
<dbReference type="Gene3D" id="1.10.10.10">
    <property type="entry name" value="Winged helix-like DNA-binding domain superfamily/Winged helix DNA-binding domain"/>
    <property type="match status" value="1"/>
</dbReference>
<dbReference type="PANTHER" id="PTHR30126:SF40">
    <property type="entry name" value="HTH-TYPE TRANSCRIPTIONAL REGULATOR GLTR"/>
    <property type="match status" value="1"/>
</dbReference>
<protein>
    <submittedName>
        <fullName evidence="6">LysR substrate-binding domain protein</fullName>
    </submittedName>
</protein>
<dbReference type="PATRIC" id="fig|1208365.4.peg.815"/>
<comment type="caution">
    <text evidence="6">The sequence shown here is derived from an EMBL/GenBank/DDBJ whole genome shotgun (WGS) entry which is preliminary data.</text>
</comment>
<evidence type="ECO:0000313" key="6">
    <source>
        <dbReference type="EMBL" id="EKO36432.1"/>
    </source>
</evidence>
<dbReference type="InterPro" id="IPR036390">
    <property type="entry name" value="WH_DNA-bd_sf"/>
</dbReference>
<organism evidence="6 7">
    <name type="scientific">SAR86 cluster bacterium SAR86E</name>
    <dbReference type="NCBI Taxonomy" id="1208365"/>
    <lineage>
        <taxon>Bacteria</taxon>
        <taxon>Pseudomonadati</taxon>
        <taxon>Pseudomonadota</taxon>
        <taxon>Gammaproteobacteria</taxon>
        <taxon>SAR86 cluster</taxon>
    </lineage>
</organism>
<dbReference type="InterPro" id="IPR000847">
    <property type="entry name" value="LysR_HTH_N"/>
</dbReference>
<keyword evidence="7" id="KW-1185">Reference proteome</keyword>
<keyword evidence="3" id="KW-0238">DNA-binding</keyword>
<dbReference type="InterPro" id="IPR036388">
    <property type="entry name" value="WH-like_DNA-bd_sf"/>
</dbReference>
<feature type="domain" description="HTH lysR-type" evidence="5">
    <location>
        <begin position="1"/>
        <end position="58"/>
    </location>
</feature>
<dbReference type="Pfam" id="PF03466">
    <property type="entry name" value="LysR_substrate"/>
    <property type="match status" value="1"/>
</dbReference>
<keyword evidence="4" id="KW-0804">Transcription</keyword>
<evidence type="ECO:0000256" key="3">
    <source>
        <dbReference type="ARBA" id="ARBA00023125"/>
    </source>
</evidence>
<proteinExistence type="inferred from homology"/>
<gene>
    <name evidence="6" type="ORF">B273_1235</name>
</gene>
<dbReference type="SUPFAM" id="SSF46785">
    <property type="entry name" value="Winged helix' DNA-binding domain"/>
    <property type="match status" value="1"/>
</dbReference>
<evidence type="ECO:0000313" key="7">
    <source>
        <dbReference type="Proteomes" id="UP000010310"/>
    </source>
</evidence>
<evidence type="ECO:0000256" key="2">
    <source>
        <dbReference type="ARBA" id="ARBA00023015"/>
    </source>
</evidence>
<keyword evidence="2" id="KW-0805">Transcription regulation</keyword>
<dbReference type="PANTHER" id="PTHR30126">
    <property type="entry name" value="HTH-TYPE TRANSCRIPTIONAL REGULATOR"/>
    <property type="match status" value="1"/>
</dbReference>
<dbReference type="Proteomes" id="UP000010310">
    <property type="component" value="Unassembled WGS sequence"/>
</dbReference>
<dbReference type="SUPFAM" id="SSF53850">
    <property type="entry name" value="Periplasmic binding protein-like II"/>
    <property type="match status" value="1"/>
</dbReference>
<evidence type="ECO:0000256" key="4">
    <source>
        <dbReference type="ARBA" id="ARBA00023163"/>
    </source>
</evidence>
<dbReference type="Gene3D" id="3.40.190.290">
    <property type="match status" value="1"/>
</dbReference>
<dbReference type="GO" id="GO:0000976">
    <property type="term" value="F:transcription cis-regulatory region binding"/>
    <property type="evidence" value="ECO:0007669"/>
    <property type="project" value="TreeGrafter"/>
</dbReference>
<reference evidence="6 7" key="1">
    <citation type="submission" date="2012-09" db="EMBL/GenBank/DDBJ databases">
        <authorList>
            <person name="Dupont C.L."/>
            <person name="Rusch D.B."/>
            <person name="Lombardo M.-J."/>
            <person name="Novotny M."/>
            <person name="Yee-Greenbaum J."/>
            <person name="Laskin R."/>
        </authorList>
    </citation>
    <scope>NUCLEOTIDE SEQUENCE [LARGE SCALE GENOMIC DNA]</scope>
    <source>
        <strain evidence="6">SAR86E</strain>
    </source>
</reference>
<sequence>MLWSHLEFFLATARHGTLSAAAKELDVNHTTVSRRIATLEKEFQIKLFKRKNTGYILTEHGENLLAEVRNIEKMINQTKSKFISTPENIVGKLSIARTTDSNRLNSLLKRFQDSYPNVEISSYVGTSESQIKSYEADVSIIPARYPPQDMVAKKIGTTVMHIYGSKDYLKGKNIKDLASLDWLSFRSGSVRPNTMDLIRRSVNNPNIKFASDSYSEILELTLAGSGVAFLADLDVESNKDMQIIAPQKHYQNLHIWLVFHPDLVSNPRVQAFKKFLIENVNAVGIN</sequence>
<dbReference type="Pfam" id="PF00126">
    <property type="entry name" value="HTH_1"/>
    <property type="match status" value="1"/>
</dbReference>
<evidence type="ECO:0000256" key="1">
    <source>
        <dbReference type="ARBA" id="ARBA00009437"/>
    </source>
</evidence>
<accession>K6FCN9</accession>
<dbReference type="AlphaFoldDB" id="K6FCN9"/>
<comment type="similarity">
    <text evidence="1">Belongs to the LysR transcriptional regulatory family.</text>
</comment>
<dbReference type="GO" id="GO:0003700">
    <property type="term" value="F:DNA-binding transcription factor activity"/>
    <property type="evidence" value="ECO:0007669"/>
    <property type="project" value="InterPro"/>
</dbReference>